<keyword evidence="1" id="KW-0805">Transcription regulation</keyword>
<dbReference type="InterPro" id="IPR018062">
    <property type="entry name" value="HTH_AraC-typ_CS"/>
</dbReference>
<dbReference type="PROSITE" id="PS01124">
    <property type="entry name" value="HTH_ARAC_FAMILY_2"/>
    <property type="match status" value="1"/>
</dbReference>
<name>A0ABW2BKB8_9HYPH</name>
<reference evidence="6" key="1">
    <citation type="journal article" date="2019" name="Int. J. Syst. Evol. Microbiol.">
        <title>The Global Catalogue of Microorganisms (GCM) 10K type strain sequencing project: providing services to taxonomists for standard genome sequencing and annotation.</title>
        <authorList>
            <consortium name="The Broad Institute Genomics Platform"/>
            <consortium name="The Broad Institute Genome Sequencing Center for Infectious Disease"/>
            <person name="Wu L."/>
            <person name="Ma J."/>
        </authorList>
    </citation>
    <scope>NUCLEOTIDE SEQUENCE [LARGE SCALE GENOMIC DNA]</scope>
    <source>
        <strain evidence="6">CCUG 48316</strain>
    </source>
</reference>
<dbReference type="Pfam" id="PF12833">
    <property type="entry name" value="HTH_18"/>
    <property type="match status" value="1"/>
</dbReference>
<feature type="domain" description="HTH araC/xylS-type" evidence="4">
    <location>
        <begin position="1"/>
        <end position="59"/>
    </location>
</feature>
<protein>
    <submittedName>
        <fullName evidence="5">Helix-turn-helix domain-containing protein</fullName>
    </submittedName>
</protein>
<dbReference type="SUPFAM" id="SSF46689">
    <property type="entry name" value="Homeodomain-like"/>
    <property type="match status" value="1"/>
</dbReference>
<evidence type="ECO:0000256" key="2">
    <source>
        <dbReference type="ARBA" id="ARBA00023125"/>
    </source>
</evidence>
<evidence type="ECO:0000313" key="5">
    <source>
        <dbReference type="EMBL" id="MFC6790424.1"/>
    </source>
</evidence>
<dbReference type="PANTHER" id="PTHR47504">
    <property type="entry name" value="RIGHT ORIGIN-BINDING PROTEIN"/>
    <property type="match status" value="1"/>
</dbReference>
<dbReference type="InterPro" id="IPR020449">
    <property type="entry name" value="Tscrpt_reg_AraC-type_HTH"/>
</dbReference>
<sequence length="63" mass="7077">MARYLARQRLSAIRVALEDPLERRTISELSEAFGFGSTAALSHAFRQAYGLTPRDYRASARGF</sequence>
<evidence type="ECO:0000313" key="6">
    <source>
        <dbReference type="Proteomes" id="UP001596292"/>
    </source>
</evidence>
<evidence type="ECO:0000256" key="3">
    <source>
        <dbReference type="ARBA" id="ARBA00023163"/>
    </source>
</evidence>
<comment type="caution">
    <text evidence="5">The sequence shown here is derived from an EMBL/GenBank/DDBJ whole genome shotgun (WGS) entry which is preliminary data.</text>
</comment>
<keyword evidence="3" id="KW-0804">Transcription</keyword>
<dbReference type="EMBL" id="JBHSWN010000001">
    <property type="protein sequence ID" value="MFC6790424.1"/>
    <property type="molecule type" value="Genomic_DNA"/>
</dbReference>
<evidence type="ECO:0000259" key="4">
    <source>
        <dbReference type="PROSITE" id="PS01124"/>
    </source>
</evidence>
<gene>
    <name evidence="5" type="ORF">ACFQE0_12890</name>
</gene>
<proteinExistence type="predicted"/>
<dbReference type="InterPro" id="IPR018060">
    <property type="entry name" value="HTH_AraC"/>
</dbReference>
<keyword evidence="2" id="KW-0238">DNA-binding</keyword>
<dbReference type="PRINTS" id="PR00032">
    <property type="entry name" value="HTHARAC"/>
</dbReference>
<evidence type="ECO:0000256" key="1">
    <source>
        <dbReference type="ARBA" id="ARBA00023015"/>
    </source>
</evidence>
<dbReference type="InterPro" id="IPR009057">
    <property type="entry name" value="Homeodomain-like_sf"/>
</dbReference>
<accession>A0ABW2BKB8</accession>
<dbReference type="PROSITE" id="PS00041">
    <property type="entry name" value="HTH_ARAC_FAMILY_1"/>
    <property type="match status" value="1"/>
</dbReference>
<organism evidence="5 6">
    <name type="scientific">Methylobacterium komagatae</name>
    <dbReference type="NCBI Taxonomy" id="374425"/>
    <lineage>
        <taxon>Bacteria</taxon>
        <taxon>Pseudomonadati</taxon>
        <taxon>Pseudomonadota</taxon>
        <taxon>Alphaproteobacteria</taxon>
        <taxon>Hyphomicrobiales</taxon>
        <taxon>Methylobacteriaceae</taxon>
        <taxon>Methylobacterium</taxon>
    </lineage>
</organism>
<keyword evidence="6" id="KW-1185">Reference proteome</keyword>
<dbReference type="InterPro" id="IPR050959">
    <property type="entry name" value="MarA-like"/>
</dbReference>
<dbReference type="Gene3D" id="1.10.10.60">
    <property type="entry name" value="Homeodomain-like"/>
    <property type="match status" value="1"/>
</dbReference>
<dbReference type="RefSeq" id="WP_378970174.1">
    <property type="nucleotide sequence ID" value="NZ_JBHSWN010000001.1"/>
</dbReference>
<dbReference type="PANTHER" id="PTHR47504:SF5">
    <property type="entry name" value="RIGHT ORIGIN-BINDING PROTEIN"/>
    <property type="match status" value="1"/>
</dbReference>
<dbReference type="Proteomes" id="UP001596292">
    <property type="component" value="Unassembled WGS sequence"/>
</dbReference>